<organism evidence="3 4">
    <name type="scientific">Paenibacillus agilis</name>
    <dbReference type="NCBI Taxonomy" id="3020863"/>
    <lineage>
        <taxon>Bacteria</taxon>
        <taxon>Bacillati</taxon>
        <taxon>Bacillota</taxon>
        <taxon>Bacilli</taxon>
        <taxon>Bacillales</taxon>
        <taxon>Paenibacillaceae</taxon>
        <taxon>Paenibacillus</taxon>
    </lineage>
</organism>
<proteinExistence type="predicted"/>
<keyword evidence="1" id="KW-0808">Transferase</keyword>
<name>A0A559J3F9_9BACL</name>
<reference evidence="3 4" key="1">
    <citation type="submission" date="2019-07" db="EMBL/GenBank/DDBJ databases">
        <authorList>
            <person name="Kim J."/>
        </authorList>
    </citation>
    <scope>NUCLEOTIDE SEQUENCE [LARGE SCALE GENOMIC DNA]</scope>
    <source>
        <strain evidence="3 4">N4</strain>
    </source>
</reference>
<evidence type="ECO:0000313" key="3">
    <source>
        <dbReference type="EMBL" id="TVX94401.1"/>
    </source>
</evidence>
<dbReference type="PANTHER" id="PTHR13947">
    <property type="entry name" value="GNAT FAMILY N-ACETYLTRANSFERASE"/>
    <property type="match status" value="1"/>
</dbReference>
<dbReference type="PROSITE" id="PS51186">
    <property type="entry name" value="GNAT"/>
    <property type="match status" value="1"/>
</dbReference>
<gene>
    <name evidence="3" type="ORF">FPZ44_15875</name>
</gene>
<comment type="caution">
    <text evidence="3">The sequence shown here is derived from an EMBL/GenBank/DDBJ whole genome shotgun (WGS) entry which is preliminary data.</text>
</comment>
<evidence type="ECO:0000256" key="1">
    <source>
        <dbReference type="ARBA" id="ARBA00022679"/>
    </source>
</evidence>
<dbReference type="PANTHER" id="PTHR13947:SF37">
    <property type="entry name" value="LD18367P"/>
    <property type="match status" value="1"/>
</dbReference>
<keyword evidence="4" id="KW-1185">Reference proteome</keyword>
<evidence type="ECO:0000313" key="4">
    <source>
        <dbReference type="Proteomes" id="UP000318102"/>
    </source>
</evidence>
<dbReference type="CDD" id="cd04301">
    <property type="entry name" value="NAT_SF"/>
    <property type="match status" value="1"/>
</dbReference>
<dbReference type="GO" id="GO:0008080">
    <property type="term" value="F:N-acetyltransferase activity"/>
    <property type="evidence" value="ECO:0007669"/>
    <property type="project" value="InterPro"/>
</dbReference>
<sequence length="158" mass="18709">MIRAFRDQDKDYVIEAHGRIYKEEYQFDHTFAAYINDSVHDFVSQANREKEYIWIAEVDGNPKGMIGIARVDNDTARLRWFLVEPDARAQGLGKQLMKQAVTFSEQQQYKRIILWTHSDLFQARKLYARYGFRPVETTSKQLSGQELIEEKWELDLVE</sequence>
<dbReference type="EMBL" id="VNJK01000001">
    <property type="protein sequence ID" value="TVX94401.1"/>
    <property type="molecule type" value="Genomic_DNA"/>
</dbReference>
<dbReference type="RefSeq" id="WP_144991506.1">
    <property type="nucleotide sequence ID" value="NZ_VNJK01000001.1"/>
</dbReference>
<dbReference type="SUPFAM" id="SSF55729">
    <property type="entry name" value="Acyl-CoA N-acyltransferases (Nat)"/>
    <property type="match status" value="1"/>
</dbReference>
<dbReference type="InterPro" id="IPR000182">
    <property type="entry name" value="GNAT_dom"/>
</dbReference>
<dbReference type="InterPro" id="IPR016181">
    <property type="entry name" value="Acyl_CoA_acyltransferase"/>
</dbReference>
<dbReference type="Proteomes" id="UP000318102">
    <property type="component" value="Unassembled WGS sequence"/>
</dbReference>
<dbReference type="Pfam" id="PF00583">
    <property type="entry name" value="Acetyltransf_1"/>
    <property type="match status" value="1"/>
</dbReference>
<evidence type="ECO:0000259" key="2">
    <source>
        <dbReference type="PROSITE" id="PS51186"/>
    </source>
</evidence>
<dbReference type="InterPro" id="IPR050769">
    <property type="entry name" value="NAT_camello-type"/>
</dbReference>
<feature type="domain" description="N-acetyltransferase" evidence="2">
    <location>
        <begin position="1"/>
        <end position="155"/>
    </location>
</feature>
<dbReference type="OrthoDB" id="5419426at2"/>
<dbReference type="Gene3D" id="3.40.630.30">
    <property type="match status" value="1"/>
</dbReference>
<dbReference type="AlphaFoldDB" id="A0A559J3F9"/>
<accession>A0A559J3F9</accession>
<protein>
    <submittedName>
        <fullName evidence="3">GNAT family N-acetyltransferase</fullName>
    </submittedName>
</protein>